<gene>
    <name evidence="1" type="ORF">NHX12_024077</name>
</gene>
<accession>A0A9Q0ES50</accession>
<dbReference type="AlphaFoldDB" id="A0A9Q0ES50"/>
<name>A0A9Q0ES50_9TELE</name>
<proteinExistence type="predicted"/>
<dbReference type="Proteomes" id="UP001148018">
    <property type="component" value="Unassembled WGS sequence"/>
</dbReference>
<comment type="caution">
    <text evidence="1">The sequence shown here is derived from an EMBL/GenBank/DDBJ whole genome shotgun (WGS) entry which is preliminary data.</text>
</comment>
<evidence type="ECO:0000313" key="2">
    <source>
        <dbReference type="Proteomes" id="UP001148018"/>
    </source>
</evidence>
<organism evidence="1 2">
    <name type="scientific">Muraenolepis orangiensis</name>
    <name type="common">Patagonian moray cod</name>
    <dbReference type="NCBI Taxonomy" id="630683"/>
    <lineage>
        <taxon>Eukaryota</taxon>
        <taxon>Metazoa</taxon>
        <taxon>Chordata</taxon>
        <taxon>Craniata</taxon>
        <taxon>Vertebrata</taxon>
        <taxon>Euteleostomi</taxon>
        <taxon>Actinopterygii</taxon>
        <taxon>Neopterygii</taxon>
        <taxon>Teleostei</taxon>
        <taxon>Neoteleostei</taxon>
        <taxon>Acanthomorphata</taxon>
        <taxon>Zeiogadaria</taxon>
        <taxon>Gadariae</taxon>
        <taxon>Gadiformes</taxon>
        <taxon>Muraenolepidoidei</taxon>
        <taxon>Muraenolepididae</taxon>
        <taxon>Muraenolepis</taxon>
    </lineage>
</organism>
<keyword evidence="2" id="KW-1185">Reference proteome</keyword>
<reference evidence="1" key="1">
    <citation type="submission" date="2022-07" db="EMBL/GenBank/DDBJ databases">
        <title>Chromosome-level genome of Muraenolepis orangiensis.</title>
        <authorList>
            <person name="Kim J."/>
        </authorList>
    </citation>
    <scope>NUCLEOTIDE SEQUENCE</scope>
    <source>
        <strain evidence="1">KU_S4_2022</strain>
        <tissue evidence="1">Muscle</tissue>
    </source>
</reference>
<protein>
    <submittedName>
        <fullName evidence="1">Uncharacterized protein</fullName>
    </submittedName>
</protein>
<dbReference type="EMBL" id="JANIIK010000039">
    <property type="protein sequence ID" value="KAJ3609557.1"/>
    <property type="molecule type" value="Genomic_DNA"/>
</dbReference>
<evidence type="ECO:0000313" key="1">
    <source>
        <dbReference type="EMBL" id="KAJ3609557.1"/>
    </source>
</evidence>
<sequence>MARRDGLQRAYKEKMKEISVLSLICSCLYPERKNVMGEFEGTLVAPGRLQMPQTYKLKTYFLDLKPGKF</sequence>